<evidence type="ECO:0000313" key="2">
    <source>
        <dbReference type="Proteomes" id="UP000295573"/>
    </source>
</evidence>
<dbReference type="EMBL" id="SLWR01000012">
    <property type="protein sequence ID" value="TCO43570.1"/>
    <property type="molecule type" value="Genomic_DNA"/>
</dbReference>
<keyword evidence="2" id="KW-1185">Reference proteome</keyword>
<gene>
    <name evidence="1" type="ORF">EV646_112147</name>
</gene>
<dbReference type="AlphaFoldDB" id="A0A4V2S397"/>
<accession>A0A4V2S397</accession>
<sequence>MWPVTIFSATIRTDASPRSHGDSQFQFLDRVSGPYWDQVRGLIEDWFCRLCPEAQADVRGRLRSTDDRQSKGAFFELYLHECLLRMGYSVTCHPEVDGTSRRPDFLAEKDGRRIYVEARSASSSDAAVGKSARVNAVYESLDRLDSPNFFLWIDVARQGDAPLRARPLRGRLEKWLAGLDPDDHTLVGKRRDDLPGVTHEDAGWRIEFRALPRSPEARGRRGARPLGIFGGGDAQLVHDVEGLRGALADKGSAYGSLGAPFVIAVASSSNFLDDDDVLNALYGTEVVEFRTFADGTESTVRTRKPDGYWFGGDRWDHRGVSAVLVVKNLHPAFVGRQQHTIWEHPDPEHAVDAFPMWRRAVSGSGNMTFVESERSQTDWFGLGEPWPVGKPFPRD</sequence>
<proteinExistence type="predicted"/>
<evidence type="ECO:0008006" key="3">
    <source>
        <dbReference type="Google" id="ProtNLM"/>
    </source>
</evidence>
<comment type="caution">
    <text evidence="1">The sequence shown here is derived from an EMBL/GenBank/DDBJ whole genome shotgun (WGS) entry which is preliminary data.</text>
</comment>
<reference evidence="1 2" key="1">
    <citation type="journal article" date="2015" name="Stand. Genomic Sci.">
        <title>Genomic Encyclopedia of Bacterial and Archaeal Type Strains, Phase III: the genomes of soil and plant-associated and newly described type strains.</title>
        <authorList>
            <person name="Whitman W.B."/>
            <person name="Woyke T."/>
            <person name="Klenk H.P."/>
            <person name="Zhou Y."/>
            <person name="Lilburn T.G."/>
            <person name="Beck B.J."/>
            <person name="De Vos P."/>
            <person name="Vandamme P."/>
            <person name="Eisen J.A."/>
            <person name="Garrity G."/>
            <person name="Hugenholtz P."/>
            <person name="Kyrpides N.C."/>
        </authorList>
    </citation>
    <scope>NUCLEOTIDE SEQUENCE [LARGE SCALE GENOMIC DNA]</scope>
    <source>
        <strain evidence="1 2">VKM Ac-2541</strain>
    </source>
</reference>
<name>A0A4V2S397_9ACTN</name>
<dbReference type="Proteomes" id="UP000295573">
    <property type="component" value="Unassembled WGS sequence"/>
</dbReference>
<protein>
    <recommendedName>
        <fullName evidence="3">Restriction endonuclease</fullName>
    </recommendedName>
</protein>
<organism evidence="1 2">
    <name type="scientific">Kribbella antiqua</name>
    <dbReference type="NCBI Taxonomy" id="2512217"/>
    <lineage>
        <taxon>Bacteria</taxon>
        <taxon>Bacillati</taxon>
        <taxon>Actinomycetota</taxon>
        <taxon>Actinomycetes</taxon>
        <taxon>Propionibacteriales</taxon>
        <taxon>Kribbellaceae</taxon>
        <taxon>Kribbella</taxon>
    </lineage>
</organism>
<evidence type="ECO:0000313" key="1">
    <source>
        <dbReference type="EMBL" id="TCO43570.1"/>
    </source>
</evidence>